<name>A0ABS3QM43_9BACT</name>
<feature type="chain" id="PRO_5046703314" description="Tetratricopeptide repeat protein" evidence="1">
    <location>
        <begin position="31"/>
        <end position="257"/>
    </location>
</feature>
<accession>A0ABS3QM43</accession>
<dbReference type="RefSeq" id="WP_208178056.1">
    <property type="nucleotide sequence ID" value="NZ_JAGETZ010000016.1"/>
</dbReference>
<keyword evidence="3" id="KW-1185">Reference proteome</keyword>
<sequence length="257" mass="27408">MLISVSLKTVSQSLAAVLLLGLLTAAPAHAQRKGRATAAVNPDGSLATTPVPAAQPARLQPLFGGLTPAQATQLLGEARLKAIAASFASTAEASTFFTTKGFDYLRERQPDTAAYRFNLAWLLNPQNAEAYRGLGIIASNQPTPDAAIGLLAKGLAISPSSTLLMSDLGASYLIRYSQTKKKKDLTAGMELLQKATSLEPTNAVAWQQLARGYYYQEKYPEAWDAVHKGQNASVSSLDFDLISELLAKLPDPQGTFK</sequence>
<feature type="signal peptide" evidence="1">
    <location>
        <begin position="1"/>
        <end position="30"/>
    </location>
</feature>
<dbReference type="SUPFAM" id="SSF48452">
    <property type="entry name" value="TPR-like"/>
    <property type="match status" value="1"/>
</dbReference>
<reference evidence="2 3" key="1">
    <citation type="submission" date="2021-03" db="EMBL/GenBank/DDBJ databases">
        <authorList>
            <person name="Kim M.K."/>
        </authorList>
    </citation>
    <scope>NUCLEOTIDE SEQUENCE [LARGE SCALE GENOMIC DNA]</scope>
    <source>
        <strain evidence="2 3">BT442</strain>
    </source>
</reference>
<dbReference type="Gene3D" id="1.25.40.10">
    <property type="entry name" value="Tetratricopeptide repeat domain"/>
    <property type="match status" value="1"/>
</dbReference>
<organism evidence="2 3">
    <name type="scientific">Hymenobacter negativus</name>
    <dbReference type="NCBI Taxonomy" id="2795026"/>
    <lineage>
        <taxon>Bacteria</taxon>
        <taxon>Pseudomonadati</taxon>
        <taxon>Bacteroidota</taxon>
        <taxon>Cytophagia</taxon>
        <taxon>Cytophagales</taxon>
        <taxon>Hymenobacteraceae</taxon>
        <taxon>Hymenobacter</taxon>
    </lineage>
</organism>
<evidence type="ECO:0000313" key="2">
    <source>
        <dbReference type="EMBL" id="MBO2012287.1"/>
    </source>
</evidence>
<dbReference type="InterPro" id="IPR011990">
    <property type="entry name" value="TPR-like_helical_dom_sf"/>
</dbReference>
<evidence type="ECO:0008006" key="4">
    <source>
        <dbReference type="Google" id="ProtNLM"/>
    </source>
</evidence>
<comment type="caution">
    <text evidence="2">The sequence shown here is derived from an EMBL/GenBank/DDBJ whole genome shotgun (WGS) entry which is preliminary data.</text>
</comment>
<evidence type="ECO:0000256" key="1">
    <source>
        <dbReference type="SAM" id="SignalP"/>
    </source>
</evidence>
<keyword evidence="1" id="KW-0732">Signal</keyword>
<dbReference type="EMBL" id="JAGETZ010000016">
    <property type="protein sequence ID" value="MBO2012287.1"/>
    <property type="molecule type" value="Genomic_DNA"/>
</dbReference>
<protein>
    <recommendedName>
        <fullName evidence="4">Tetratricopeptide repeat protein</fullName>
    </recommendedName>
</protein>
<evidence type="ECO:0000313" key="3">
    <source>
        <dbReference type="Proteomes" id="UP000664369"/>
    </source>
</evidence>
<dbReference type="Proteomes" id="UP000664369">
    <property type="component" value="Unassembled WGS sequence"/>
</dbReference>
<proteinExistence type="predicted"/>
<gene>
    <name evidence="2" type="ORF">J4E00_24685</name>
</gene>